<evidence type="ECO:0000256" key="7">
    <source>
        <dbReference type="ARBA" id="ARBA00023146"/>
    </source>
</evidence>
<evidence type="ECO:0000256" key="8">
    <source>
        <dbReference type="ARBA" id="ARBA00030520"/>
    </source>
</evidence>
<dbReference type="InterPro" id="IPR013155">
    <property type="entry name" value="M/V/L/I-tRNA-synth_anticd-bd"/>
</dbReference>
<dbReference type="SUPFAM" id="SSF50677">
    <property type="entry name" value="ValRS/IleRS/LeuRS editing domain"/>
    <property type="match status" value="1"/>
</dbReference>
<evidence type="ECO:0000259" key="13">
    <source>
        <dbReference type="Pfam" id="PF09334"/>
    </source>
</evidence>
<dbReference type="Pfam" id="PF08264">
    <property type="entry name" value="Anticodon_1"/>
    <property type="match status" value="1"/>
</dbReference>
<evidence type="ECO:0000256" key="5">
    <source>
        <dbReference type="ARBA" id="ARBA00022840"/>
    </source>
</evidence>
<dbReference type="FunFam" id="3.90.740.10:FF:000001">
    <property type="entry name" value="Leucine--tRNA ligase, cytoplasmic"/>
    <property type="match status" value="1"/>
</dbReference>
<dbReference type="SUPFAM" id="SSF52374">
    <property type="entry name" value="Nucleotidylyl transferase"/>
    <property type="match status" value="1"/>
</dbReference>
<gene>
    <name evidence="14" type="ORF">BT67DRAFT_451708</name>
</gene>
<dbReference type="InterPro" id="IPR009080">
    <property type="entry name" value="tRNAsynth_Ia_anticodon-bd"/>
</dbReference>
<dbReference type="GO" id="GO:0004823">
    <property type="term" value="F:leucine-tRNA ligase activity"/>
    <property type="evidence" value="ECO:0007669"/>
    <property type="project" value="UniProtKB-EC"/>
</dbReference>
<dbReference type="EMBL" id="MU853424">
    <property type="protein sequence ID" value="KAK4131447.1"/>
    <property type="molecule type" value="Genomic_DNA"/>
</dbReference>
<protein>
    <recommendedName>
        <fullName evidence="2">leucine--tRNA ligase</fullName>
        <ecNumber evidence="2">6.1.1.4</ecNumber>
    </recommendedName>
    <alternativeName>
        <fullName evidence="8">Leucyl-tRNA synthetase</fullName>
    </alternativeName>
</protein>
<sequence>MDSNPVATAGPAIDGNANSHGTMKIENVDFTTRVARAEGKNTLYPQGYHATGMPIKACADKLANEIAMFGETFAGYNESDAAETPPTAASAQPRPREDVTKFTNVKKGKAALKTTKAKYQFQVMLSLGIAPEEIHKFADAKYWLHYFPQLWQQHLTEFGCGIDWRRSFITTGANGYYDSFVRWQMRRLRDLGKIRFGKRYTVYSPKDGQPCLDHDRASGEGILTQEYLGLKCKVVRWSERAQEVVSSNGNIPSNAEIFMIPATLRPETMYGQTNLFVSPNISYGIFKVSDTTFYLATSRAARNMAFQGIFPEWGIVPKVTEISGSELIGSVVHAPLSARDTVYVLPMDTIKETKGTGFVTSVPSDSPDDYAMTLGLSKKAAFYNIDPQWVCQDILPIIDTPEYGNTIAPTLVKKLKINSPKDERQLAEAKELAYKTGFYQGTLIFGPFAGMPVQEAKTLIRQNLLDSGDAFVYCEPDGVVVSRSGDNCVAAFLDQWFLTYGVDEAWRDETLGHLRGDDGFGFNCFSTVTKHSLEQTFGWMREWSVTRQYGLGTDLPWDSSQMVEGLSDSTIYMAYYTVAHFLHSDIYGQQPGLANVTVSQMTDDVWEYITDVPKATLDAMRREFTYWYPVDVRISGKDLVNNHLIFFLYTHQAIWGKQAPDRLPKGIRLNGHLMLNGDKMSKSTGNFLTLTSAVHKFGADATRIALADGGDGIDDANFEETSANATILKLFELKRWIENVIRHARLLGSEEDFCQVRAAEKMENVDSIQRTGDMVFWDSLFMNDMNVLISQTIQAFRLTNFKAALKSGFYDFTAARDSYRAAIQSASIGMHHDCVRYYVESQALMVCIFAPHWADYIWREVLLKPSTIQLESFPHVVEPSTQLQAASEYIKTTTARILAAHAGQQKRLAKGKGLLFDPTKDKSLNIYVAKFWPPWQQRYVDLVREQLDGISLDVKSMAKMVGKADMKRAMPFIQDLKRKLDSGESPDAVLDRTLEFDEVEALQEMVPVLKSTVPKLKGVNIILVDERGQNEGSAEPGNPSLEFLNV</sequence>
<dbReference type="Gene3D" id="3.40.50.620">
    <property type="entry name" value="HUPs"/>
    <property type="match status" value="1"/>
</dbReference>
<evidence type="ECO:0000256" key="1">
    <source>
        <dbReference type="ARBA" id="ARBA00005594"/>
    </source>
</evidence>
<dbReference type="PANTHER" id="PTHR45794">
    <property type="entry name" value="LEUCYL-TRNA SYNTHETASE"/>
    <property type="match status" value="1"/>
</dbReference>
<feature type="region of interest" description="Disordered" evidence="11">
    <location>
        <begin position="1"/>
        <end position="21"/>
    </location>
</feature>
<feature type="domain" description="Methionyl/Valyl/Leucyl/Isoleucyl-tRNA synthetase anticodon-binding" evidence="12">
    <location>
        <begin position="781"/>
        <end position="889"/>
    </location>
</feature>
<evidence type="ECO:0000259" key="12">
    <source>
        <dbReference type="Pfam" id="PF08264"/>
    </source>
</evidence>
<dbReference type="GO" id="GO:0006429">
    <property type="term" value="P:leucyl-tRNA aminoacylation"/>
    <property type="evidence" value="ECO:0007669"/>
    <property type="project" value="InterPro"/>
</dbReference>
<organism evidence="14 15">
    <name type="scientific">Trichocladium antarcticum</name>
    <dbReference type="NCBI Taxonomy" id="1450529"/>
    <lineage>
        <taxon>Eukaryota</taxon>
        <taxon>Fungi</taxon>
        <taxon>Dikarya</taxon>
        <taxon>Ascomycota</taxon>
        <taxon>Pezizomycotina</taxon>
        <taxon>Sordariomycetes</taxon>
        <taxon>Sordariomycetidae</taxon>
        <taxon>Sordariales</taxon>
        <taxon>Chaetomiaceae</taxon>
        <taxon>Trichocladium</taxon>
    </lineage>
</organism>
<evidence type="ECO:0000256" key="4">
    <source>
        <dbReference type="ARBA" id="ARBA00022741"/>
    </source>
</evidence>
<accession>A0AAN6UEE5</accession>
<dbReference type="PANTHER" id="PTHR45794:SF1">
    <property type="entry name" value="LEUCINE--TRNA LIGASE, CYTOPLASMIC"/>
    <property type="match status" value="1"/>
</dbReference>
<dbReference type="InterPro" id="IPR004493">
    <property type="entry name" value="Leu-tRNA-synth_Ia_arc/euk"/>
</dbReference>
<dbReference type="Pfam" id="PF09334">
    <property type="entry name" value="tRNA-synt_1g"/>
    <property type="match status" value="1"/>
</dbReference>
<dbReference type="GO" id="GO:0005524">
    <property type="term" value="F:ATP binding"/>
    <property type="evidence" value="ECO:0007669"/>
    <property type="project" value="UniProtKB-KW"/>
</dbReference>
<keyword evidence="4 10" id="KW-0547">Nucleotide-binding</keyword>
<name>A0AAN6UEE5_9PEZI</name>
<evidence type="ECO:0000256" key="10">
    <source>
        <dbReference type="RuleBase" id="RU363039"/>
    </source>
</evidence>
<keyword evidence="15" id="KW-1185">Reference proteome</keyword>
<comment type="catalytic activity">
    <reaction evidence="9">
        <text>tRNA(Leu) + L-leucine + ATP = L-leucyl-tRNA(Leu) + AMP + diphosphate</text>
        <dbReference type="Rhea" id="RHEA:11688"/>
        <dbReference type="Rhea" id="RHEA-COMP:9613"/>
        <dbReference type="Rhea" id="RHEA-COMP:9622"/>
        <dbReference type="ChEBI" id="CHEBI:30616"/>
        <dbReference type="ChEBI" id="CHEBI:33019"/>
        <dbReference type="ChEBI" id="CHEBI:57427"/>
        <dbReference type="ChEBI" id="CHEBI:78442"/>
        <dbReference type="ChEBI" id="CHEBI:78494"/>
        <dbReference type="ChEBI" id="CHEBI:456215"/>
        <dbReference type="EC" id="6.1.1.4"/>
    </reaction>
</comment>
<dbReference type="EC" id="6.1.1.4" evidence="2"/>
<evidence type="ECO:0000256" key="11">
    <source>
        <dbReference type="SAM" id="MobiDB-lite"/>
    </source>
</evidence>
<evidence type="ECO:0000313" key="15">
    <source>
        <dbReference type="Proteomes" id="UP001304895"/>
    </source>
</evidence>
<feature type="domain" description="Methionyl/Leucyl tRNA synthetase" evidence="13">
    <location>
        <begin position="603"/>
        <end position="724"/>
    </location>
</feature>
<keyword evidence="5 10" id="KW-0067">ATP-binding</keyword>
<dbReference type="Proteomes" id="UP001304895">
    <property type="component" value="Unassembled WGS sequence"/>
</dbReference>
<dbReference type="NCBIfam" id="TIGR00395">
    <property type="entry name" value="leuS_arch"/>
    <property type="match status" value="1"/>
</dbReference>
<keyword evidence="3 10" id="KW-0436">Ligase</keyword>
<comment type="similarity">
    <text evidence="1 10">Belongs to the class-I aminoacyl-tRNA synthetase family.</text>
</comment>
<evidence type="ECO:0000256" key="6">
    <source>
        <dbReference type="ARBA" id="ARBA00022917"/>
    </source>
</evidence>
<dbReference type="SUPFAM" id="SSF47323">
    <property type="entry name" value="Anticodon-binding domain of a subclass of class I aminoacyl-tRNA synthetases"/>
    <property type="match status" value="1"/>
</dbReference>
<evidence type="ECO:0000256" key="2">
    <source>
        <dbReference type="ARBA" id="ARBA00013164"/>
    </source>
</evidence>
<evidence type="ECO:0000256" key="3">
    <source>
        <dbReference type="ARBA" id="ARBA00022598"/>
    </source>
</evidence>
<keyword evidence="7 10" id="KW-0030">Aminoacyl-tRNA synthetase</keyword>
<dbReference type="Gene3D" id="3.90.740.10">
    <property type="entry name" value="Valyl/Leucyl/Isoleucyl-tRNA synthetase, editing domain"/>
    <property type="match status" value="1"/>
</dbReference>
<dbReference type="InterPro" id="IPR014729">
    <property type="entry name" value="Rossmann-like_a/b/a_fold"/>
</dbReference>
<keyword evidence="6 10" id="KW-0648">Protein biosynthesis</keyword>
<evidence type="ECO:0000256" key="9">
    <source>
        <dbReference type="ARBA" id="ARBA00047469"/>
    </source>
</evidence>
<proteinExistence type="inferred from homology"/>
<dbReference type="GO" id="GO:0002161">
    <property type="term" value="F:aminoacyl-tRNA deacylase activity"/>
    <property type="evidence" value="ECO:0007669"/>
    <property type="project" value="InterPro"/>
</dbReference>
<comment type="caution">
    <text evidence="14">The sequence shown here is derived from an EMBL/GenBank/DDBJ whole genome shotgun (WGS) entry which is preliminary data.</text>
</comment>
<dbReference type="InterPro" id="IPR009008">
    <property type="entry name" value="Val/Leu/Ile-tRNA-synth_edit"/>
</dbReference>
<dbReference type="InterPro" id="IPR015413">
    <property type="entry name" value="Methionyl/Leucyl_tRNA_Synth"/>
</dbReference>
<evidence type="ECO:0000313" key="14">
    <source>
        <dbReference type="EMBL" id="KAK4131447.1"/>
    </source>
</evidence>
<reference evidence="14" key="2">
    <citation type="submission" date="2023-05" db="EMBL/GenBank/DDBJ databases">
        <authorList>
            <consortium name="Lawrence Berkeley National Laboratory"/>
            <person name="Steindorff A."/>
            <person name="Hensen N."/>
            <person name="Bonometti L."/>
            <person name="Westerberg I."/>
            <person name="Brannstrom I.O."/>
            <person name="Guillou S."/>
            <person name="Cros-Aarteil S."/>
            <person name="Calhoun S."/>
            <person name="Haridas S."/>
            <person name="Kuo A."/>
            <person name="Mondo S."/>
            <person name="Pangilinan J."/>
            <person name="Riley R."/>
            <person name="Labutti K."/>
            <person name="Andreopoulos B."/>
            <person name="Lipzen A."/>
            <person name="Chen C."/>
            <person name="Yanf M."/>
            <person name="Daum C."/>
            <person name="Ng V."/>
            <person name="Clum A."/>
            <person name="Ohm R."/>
            <person name="Martin F."/>
            <person name="Silar P."/>
            <person name="Natvig D."/>
            <person name="Lalanne C."/>
            <person name="Gautier V."/>
            <person name="Ament-Velasquez S.L."/>
            <person name="Kruys A."/>
            <person name="Hutchinson M.I."/>
            <person name="Powell A.J."/>
            <person name="Barry K."/>
            <person name="Miller A.N."/>
            <person name="Grigoriev I.V."/>
            <person name="Debuchy R."/>
            <person name="Gladieux P."/>
            <person name="Thoren M.H."/>
            <person name="Johannesson H."/>
        </authorList>
    </citation>
    <scope>NUCLEOTIDE SEQUENCE</scope>
    <source>
        <strain evidence="14">CBS 123565</strain>
    </source>
</reference>
<dbReference type="AlphaFoldDB" id="A0AAN6UEE5"/>
<reference evidence="14" key="1">
    <citation type="journal article" date="2023" name="Mol. Phylogenet. Evol.">
        <title>Genome-scale phylogeny and comparative genomics of the fungal order Sordariales.</title>
        <authorList>
            <person name="Hensen N."/>
            <person name="Bonometti L."/>
            <person name="Westerberg I."/>
            <person name="Brannstrom I.O."/>
            <person name="Guillou S."/>
            <person name="Cros-Aarteil S."/>
            <person name="Calhoun S."/>
            <person name="Haridas S."/>
            <person name="Kuo A."/>
            <person name="Mondo S."/>
            <person name="Pangilinan J."/>
            <person name="Riley R."/>
            <person name="LaButti K."/>
            <person name="Andreopoulos B."/>
            <person name="Lipzen A."/>
            <person name="Chen C."/>
            <person name="Yan M."/>
            <person name="Daum C."/>
            <person name="Ng V."/>
            <person name="Clum A."/>
            <person name="Steindorff A."/>
            <person name="Ohm R.A."/>
            <person name="Martin F."/>
            <person name="Silar P."/>
            <person name="Natvig D.O."/>
            <person name="Lalanne C."/>
            <person name="Gautier V."/>
            <person name="Ament-Velasquez S.L."/>
            <person name="Kruys A."/>
            <person name="Hutchinson M.I."/>
            <person name="Powell A.J."/>
            <person name="Barry K."/>
            <person name="Miller A.N."/>
            <person name="Grigoriev I.V."/>
            <person name="Debuchy R."/>
            <person name="Gladieux P."/>
            <person name="Hiltunen Thoren M."/>
            <person name="Johannesson H."/>
        </authorList>
    </citation>
    <scope>NUCLEOTIDE SEQUENCE</scope>
    <source>
        <strain evidence="14">CBS 123565</strain>
    </source>
</reference>